<dbReference type="Proteomes" id="UP001163336">
    <property type="component" value="Chromosome"/>
</dbReference>
<dbReference type="Pfam" id="PF07584">
    <property type="entry name" value="BatA"/>
    <property type="match status" value="1"/>
</dbReference>
<protein>
    <recommendedName>
        <fullName evidence="2">Aerotolerance regulator N-terminal domain-containing protein</fullName>
    </recommendedName>
</protein>
<keyword evidence="1" id="KW-0812">Transmembrane</keyword>
<sequence length="323" mass="36676">MNQLWWFALPILLLPVWWHRRKREQHKAEVLATSRFLPRAEPRQTREWRWKDLVLLLVRCLMLATLIAWLADPVMPWRGDTVIVAAGTDAKWADAQAAPAGLAKADRLVMPGQQALTWLRAHQREWRPDARLLVLGDVPMPALVPEFGRKIELRTLARPPEKVERRVYIASERPEQWRRVFALEGIAVDAAPGPRTSLIVWDRKEAPPASLRAPLWLVTDIAAFPELGKAQQLDGLRYADSARGRLWHAKTWPPASADAARTLLENWQRLHAGPPAYTVPSRVFEASGAVRAPEPSGALRDMLMALLAALFVLERSLTHARRR</sequence>
<feature type="domain" description="Aerotolerance regulator N-terminal" evidence="2">
    <location>
        <begin position="4"/>
        <end position="73"/>
    </location>
</feature>
<evidence type="ECO:0000313" key="3">
    <source>
        <dbReference type="EMBL" id="BDT57119.1"/>
    </source>
</evidence>
<gene>
    <name evidence="3" type="ORF">MasN3_06130</name>
</gene>
<evidence type="ECO:0000256" key="1">
    <source>
        <dbReference type="SAM" id="Phobius"/>
    </source>
</evidence>
<dbReference type="EMBL" id="AP026966">
    <property type="protein sequence ID" value="BDT57119.1"/>
    <property type="molecule type" value="Genomic_DNA"/>
</dbReference>
<evidence type="ECO:0000259" key="2">
    <source>
        <dbReference type="Pfam" id="PF07584"/>
    </source>
</evidence>
<accession>A0ABM8C1R1</accession>
<dbReference type="InterPro" id="IPR011933">
    <property type="entry name" value="Double_TM_dom"/>
</dbReference>
<dbReference type="InterPro" id="IPR024163">
    <property type="entry name" value="Aerotolerance_reg_N"/>
</dbReference>
<organism evidence="3 4">
    <name type="scientific">Massilia varians</name>
    <dbReference type="NCBI Taxonomy" id="457921"/>
    <lineage>
        <taxon>Bacteria</taxon>
        <taxon>Pseudomonadati</taxon>
        <taxon>Pseudomonadota</taxon>
        <taxon>Betaproteobacteria</taxon>
        <taxon>Burkholderiales</taxon>
        <taxon>Oxalobacteraceae</taxon>
        <taxon>Telluria group</taxon>
        <taxon>Massilia</taxon>
    </lineage>
</organism>
<proteinExistence type="predicted"/>
<keyword evidence="1" id="KW-1133">Transmembrane helix</keyword>
<dbReference type="NCBIfam" id="TIGR02226">
    <property type="entry name" value="two_anch"/>
    <property type="match status" value="1"/>
</dbReference>
<keyword evidence="1" id="KW-0472">Membrane</keyword>
<evidence type="ECO:0000313" key="4">
    <source>
        <dbReference type="Proteomes" id="UP001163336"/>
    </source>
</evidence>
<feature type="transmembrane region" description="Helical" evidence="1">
    <location>
        <begin position="53"/>
        <end position="71"/>
    </location>
</feature>
<dbReference type="RefSeq" id="WP_281912239.1">
    <property type="nucleotide sequence ID" value="NZ_AP026966.1"/>
</dbReference>
<keyword evidence="4" id="KW-1185">Reference proteome</keyword>
<name>A0ABM8C1R1_9BURK</name>
<reference evidence="3" key="1">
    <citation type="submission" date="2022-11" db="EMBL/GenBank/DDBJ databases">
        <title>Isolation and characterization of PLA-degrading bacterium Massilia sp. from Antarctic soil.</title>
        <authorList>
            <person name="Sato K."/>
            <person name="Gomez-Fuentes C."/>
            <person name="Ahmad S.A."/>
            <person name="Zulkharnain A."/>
        </authorList>
    </citation>
    <scope>NUCLEOTIDE SEQUENCE</scope>
    <source>
        <strain evidence="3">N-3</strain>
    </source>
</reference>